<accession>A0A9D1SR27</accession>
<dbReference type="AlphaFoldDB" id="A0A9D1SR27"/>
<gene>
    <name evidence="1" type="ORF">IAD26_03970</name>
</gene>
<reference evidence="1" key="1">
    <citation type="submission" date="2020-10" db="EMBL/GenBank/DDBJ databases">
        <authorList>
            <person name="Gilroy R."/>
        </authorList>
    </citation>
    <scope>NUCLEOTIDE SEQUENCE</scope>
    <source>
        <strain evidence="1">CHK154-7741</strain>
    </source>
</reference>
<protein>
    <submittedName>
        <fullName evidence="1">Uncharacterized protein</fullName>
    </submittedName>
</protein>
<evidence type="ECO:0000313" key="2">
    <source>
        <dbReference type="Proteomes" id="UP000886748"/>
    </source>
</evidence>
<sequence length="848" mass="92051">MDKQLVGELPDITESSNDDEIMVITDSQHNQLRKEKISNFIKDLVSNDENNGIKLGTDNKLLSVDASNADNITSGILNPERLPNSGVTEDTYVYPDSITVDKKGRVTKITNGTPGGNNADKDLSNITEAGKDVIRNTAGSGFSLFDVVEKDHILSFEESMGFGLLGTYVYKEPVAGSRYGYPDFYNRCVEEFEAAVTQAAYAPNVHNKGCFIDSNSVVSGFSLRNFVQPTSGFYPNYYEGQPFEMGVKLNATALSGIQTFVGSGDGVDFCGILMQFSDNKLRIGATNNGTSWNIVNLPAGTNTYSIDTDYWFKFEYTGTKYIASYSTDGETYTPDIEIENSTAPSIRSCALGNNLHGTGLQDPLKGTIDLKECYIKINNETVWQGASYLSLNKHSNGHIFYDIADKATVDEIFAQRGEAWFYGVDTENERIFLPRGTRSQYTVNTDETGDYVEAGLPNIKSESALSYEDDNPTYDVPPFVYAGINGNTTGGAGQQRAYSFDASTANPIYGNSDTVQPYATKKLLYIVVGNVKVQSAASDVVDVTTTENDTVPLFTGQYFNFKPNNPSWLKAGEQQDSGGIYTSCYNKLVQALTDNIWEIKVIDSTTMEEGTDYSEYWIVYQDAMRFRTPLRLSAALLANNAGCKGNGITIGLKNGVDYFGLGYSTTAANYNQTNAGLYGTPAGTPLDGQPSSWPYNSSLGLTTDPSKSGIIVDTTLPDDVQLYFKVANAVENLDMLNAGEILEELSNKVNVSNTSWATSACMPDYSAGVSITFPFTAQTAGIIQIAALNGYNNVNVNGNQNFNGILCAAPSNWNGSVFPVDKGDVITQASVTGTAAQTFYPLKGAIID</sequence>
<dbReference type="Proteomes" id="UP000886748">
    <property type="component" value="Unassembled WGS sequence"/>
</dbReference>
<dbReference type="EMBL" id="DVOD01000029">
    <property type="protein sequence ID" value="HIU92275.1"/>
    <property type="molecule type" value="Genomic_DNA"/>
</dbReference>
<name>A0A9D1SR27_9CLOT</name>
<comment type="caution">
    <text evidence="1">The sequence shown here is derived from an EMBL/GenBank/DDBJ whole genome shotgun (WGS) entry which is preliminary data.</text>
</comment>
<proteinExistence type="predicted"/>
<evidence type="ECO:0000313" key="1">
    <source>
        <dbReference type="EMBL" id="HIU92275.1"/>
    </source>
</evidence>
<dbReference type="Gene3D" id="2.60.120.200">
    <property type="match status" value="1"/>
</dbReference>
<reference evidence="1" key="2">
    <citation type="journal article" date="2021" name="PeerJ">
        <title>Extensive microbial diversity within the chicken gut microbiome revealed by metagenomics and culture.</title>
        <authorList>
            <person name="Gilroy R."/>
            <person name="Ravi A."/>
            <person name="Getino M."/>
            <person name="Pursley I."/>
            <person name="Horton D.L."/>
            <person name="Alikhan N.F."/>
            <person name="Baker D."/>
            <person name="Gharbi K."/>
            <person name="Hall N."/>
            <person name="Watson M."/>
            <person name="Adriaenssens E.M."/>
            <person name="Foster-Nyarko E."/>
            <person name="Jarju S."/>
            <person name="Secka A."/>
            <person name="Antonio M."/>
            <person name="Oren A."/>
            <person name="Chaudhuri R.R."/>
            <person name="La Ragione R."/>
            <person name="Hildebrand F."/>
            <person name="Pallen M.J."/>
        </authorList>
    </citation>
    <scope>NUCLEOTIDE SEQUENCE</scope>
    <source>
        <strain evidence="1">CHK154-7741</strain>
    </source>
</reference>
<organism evidence="1 2">
    <name type="scientific">Candidatus Limenecus avicola</name>
    <dbReference type="NCBI Taxonomy" id="2840847"/>
    <lineage>
        <taxon>Bacteria</taxon>
        <taxon>Bacillati</taxon>
        <taxon>Bacillota</taxon>
        <taxon>Clostridia</taxon>
        <taxon>Eubacteriales</taxon>
        <taxon>Clostridiaceae</taxon>
        <taxon>Clostridiaceae incertae sedis</taxon>
        <taxon>Candidatus Limenecus</taxon>
    </lineage>
</organism>